<dbReference type="GO" id="GO:0016887">
    <property type="term" value="F:ATP hydrolysis activity"/>
    <property type="evidence" value="ECO:0007669"/>
    <property type="project" value="InterPro"/>
</dbReference>
<dbReference type="InterPro" id="IPR003959">
    <property type="entry name" value="ATPase_AAA_core"/>
</dbReference>
<sequence>MILRRSFESLAGNGPEARGLRAQQRDRNTGRVPRSSHCPRPGACRSSASNTPEYVACHAIWPAGWLIGAPPGYIGRIALHCVLPLLLDEIETAHPDLFNMLLQATDKGRLTDQQANTARRAGVRMSATLSSLVVTTDAGVSNVARETLGFSRFSL</sequence>
<name>A0A439D1I7_9PEZI</name>
<dbReference type="Pfam" id="PF07724">
    <property type="entry name" value="AAA_2"/>
    <property type="match status" value="1"/>
</dbReference>
<dbReference type="GO" id="GO:0005524">
    <property type="term" value="F:ATP binding"/>
    <property type="evidence" value="ECO:0007669"/>
    <property type="project" value="UniProtKB-KW"/>
</dbReference>
<dbReference type="Gene3D" id="3.40.50.300">
    <property type="entry name" value="P-loop containing nucleotide triphosphate hydrolases"/>
    <property type="match status" value="1"/>
</dbReference>
<dbReference type="PANTHER" id="PTHR11638">
    <property type="entry name" value="ATP-DEPENDENT CLP PROTEASE"/>
    <property type="match status" value="1"/>
</dbReference>
<keyword evidence="1" id="KW-0547">Nucleotide-binding</keyword>
<evidence type="ECO:0000313" key="6">
    <source>
        <dbReference type="Proteomes" id="UP000286045"/>
    </source>
</evidence>
<keyword evidence="2" id="KW-0067">ATP-binding</keyword>
<evidence type="ECO:0000259" key="4">
    <source>
        <dbReference type="Pfam" id="PF07724"/>
    </source>
</evidence>
<keyword evidence="6" id="KW-1185">Reference proteome</keyword>
<proteinExistence type="predicted"/>
<evidence type="ECO:0000256" key="3">
    <source>
        <dbReference type="SAM" id="MobiDB-lite"/>
    </source>
</evidence>
<dbReference type="InterPro" id="IPR027417">
    <property type="entry name" value="P-loop_NTPase"/>
</dbReference>
<organism evidence="5 6">
    <name type="scientific">Xylaria grammica</name>
    <dbReference type="NCBI Taxonomy" id="363999"/>
    <lineage>
        <taxon>Eukaryota</taxon>
        <taxon>Fungi</taxon>
        <taxon>Dikarya</taxon>
        <taxon>Ascomycota</taxon>
        <taxon>Pezizomycotina</taxon>
        <taxon>Sordariomycetes</taxon>
        <taxon>Xylariomycetidae</taxon>
        <taxon>Xylariales</taxon>
        <taxon>Xylariaceae</taxon>
        <taxon>Xylaria</taxon>
    </lineage>
</organism>
<dbReference type="SUPFAM" id="SSF52540">
    <property type="entry name" value="P-loop containing nucleoside triphosphate hydrolases"/>
    <property type="match status" value="1"/>
</dbReference>
<protein>
    <recommendedName>
        <fullName evidence="4">ATPase AAA-type core domain-containing protein</fullName>
    </recommendedName>
</protein>
<dbReference type="Proteomes" id="UP000286045">
    <property type="component" value="Unassembled WGS sequence"/>
</dbReference>
<evidence type="ECO:0000313" key="5">
    <source>
        <dbReference type="EMBL" id="RWA08323.1"/>
    </source>
</evidence>
<reference evidence="5 6" key="1">
    <citation type="submission" date="2018-12" db="EMBL/GenBank/DDBJ databases">
        <title>Draft genome sequence of Xylaria grammica IHI A82.</title>
        <authorList>
            <person name="Buettner E."/>
            <person name="Kellner H."/>
        </authorList>
    </citation>
    <scope>NUCLEOTIDE SEQUENCE [LARGE SCALE GENOMIC DNA]</scope>
    <source>
        <strain evidence="5 6">IHI A82</strain>
    </source>
</reference>
<dbReference type="EMBL" id="RYZI01000206">
    <property type="protein sequence ID" value="RWA08323.1"/>
    <property type="molecule type" value="Genomic_DNA"/>
</dbReference>
<dbReference type="GO" id="GO:0005737">
    <property type="term" value="C:cytoplasm"/>
    <property type="evidence" value="ECO:0007669"/>
    <property type="project" value="TreeGrafter"/>
</dbReference>
<comment type="caution">
    <text evidence="5">The sequence shown here is derived from an EMBL/GenBank/DDBJ whole genome shotgun (WGS) entry which is preliminary data.</text>
</comment>
<feature type="domain" description="ATPase AAA-type core" evidence="4">
    <location>
        <begin position="85"/>
        <end position="117"/>
    </location>
</feature>
<evidence type="ECO:0000256" key="2">
    <source>
        <dbReference type="ARBA" id="ARBA00022840"/>
    </source>
</evidence>
<accession>A0A439D1I7</accession>
<gene>
    <name evidence="5" type="ORF">EKO27_g6775</name>
</gene>
<evidence type="ECO:0000256" key="1">
    <source>
        <dbReference type="ARBA" id="ARBA00022741"/>
    </source>
</evidence>
<dbReference type="PANTHER" id="PTHR11638:SF18">
    <property type="entry name" value="HEAT SHOCK PROTEIN 104"/>
    <property type="match status" value="1"/>
</dbReference>
<dbReference type="STRING" id="363999.A0A439D1I7"/>
<dbReference type="GO" id="GO:0034605">
    <property type="term" value="P:cellular response to heat"/>
    <property type="evidence" value="ECO:0007669"/>
    <property type="project" value="TreeGrafter"/>
</dbReference>
<dbReference type="AlphaFoldDB" id="A0A439D1I7"/>
<feature type="region of interest" description="Disordered" evidence="3">
    <location>
        <begin position="13"/>
        <end position="49"/>
    </location>
</feature>
<dbReference type="InterPro" id="IPR050130">
    <property type="entry name" value="ClpA_ClpB"/>
</dbReference>